<evidence type="ECO:0000256" key="5">
    <source>
        <dbReference type="ARBA" id="ARBA00023137"/>
    </source>
</evidence>
<name>A0A9P1ITR4_9PELO</name>
<dbReference type="SMART" id="SM00252">
    <property type="entry name" value="SH2"/>
    <property type="match status" value="1"/>
</dbReference>
<dbReference type="InterPro" id="IPR036860">
    <property type="entry name" value="SH2_dom_sf"/>
</dbReference>
<keyword evidence="5 9" id="KW-0829">Tyrosine-protein kinase</keyword>
<dbReference type="SMART" id="SM00219">
    <property type="entry name" value="TyrKc"/>
    <property type="match status" value="1"/>
</dbReference>
<gene>
    <name evidence="13" type="ORF">CAMP_LOCUS14605</name>
</gene>
<dbReference type="InterPro" id="IPR017441">
    <property type="entry name" value="Protein_kinase_ATP_BS"/>
</dbReference>
<evidence type="ECO:0000259" key="11">
    <source>
        <dbReference type="PROSITE" id="PS50001"/>
    </source>
</evidence>
<feature type="compositionally biased region" description="Polar residues" evidence="10">
    <location>
        <begin position="514"/>
        <end position="525"/>
    </location>
</feature>
<dbReference type="Gene3D" id="3.30.505.10">
    <property type="entry name" value="SH2 domain"/>
    <property type="match status" value="1"/>
</dbReference>
<dbReference type="InterPro" id="IPR050198">
    <property type="entry name" value="Non-receptor_tyrosine_kinases"/>
</dbReference>
<dbReference type="Pfam" id="PF07714">
    <property type="entry name" value="PK_Tyr_Ser-Thr"/>
    <property type="match status" value="1"/>
</dbReference>
<feature type="binding site" evidence="8">
    <location>
        <position position="261"/>
    </location>
    <ligand>
        <name>ATP</name>
        <dbReference type="ChEBI" id="CHEBI:30616"/>
    </ligand>
</feature>
<dbReference type="PROSITE" id="PS50011">
    <property type="entry name" value="PROTEIN_KINASE_DOM"/>
    <property type="match status" value="1"/>
</dbReference>
<feature type="compositionally biased region" description="Basic and acidic residues" evidence="10">
    <location>
        <begin position="1"/>
        <end position="15"/>
    </location>
</feature>
<dbReference type="InterPro" id="IPR020635">
    <property type="entry name" value="Tyr_kinase_cat_dom"/>
</dbReference>
<keyword evidence="1 9" id="KW-0808">Transferase</keyword>
<evidence type="ECO:0000256" key="2">
    <source>
        <dbReference type="ARBA" id="ARBA00022741"/>
    </source>
</evidence>
<evidence type="ECO:0000256" key="4">
    <source>
        <dbReference type="ARBA" id="ARBA00022840"/>
    </source>
</evidence>
<dbReference type="SUPFAM" id="SSF55550">
    <property type="entry name" value="SH2 domain"/>
    <property type="match status" value="1"/>
</dbReference>
<dbReference type="Gene3D" id="1.10.510.10">
    <property type="entry name" value="Transferase(Phosphotransferase) domain 1"/>
    <property type="match status" value="1"/>
</dbReference>
<keyword evidence="2 8" id="KW-0547">Nucleotide-binding</keyword>
<evidence type="ECO:0000256" key="1">
    <source>
        <dbReference type="ARBA" id="ARBA00022679"/>
    </source>
</evidence>
<evidence type="ECO:0000256" key="9">
    <source>
        <dbReference type="RuleBase" id="RU362096"/>
    </source>
</evidence>
<dbReference type="InterPro" id="IPR000719">
    <property type="entry name" value="Prot_kinase_dom"/>
</dbReference>
<evidence type="ECO:0000256" key="8">
    <source>
        <dbReference type="PROSITE-ProRule" id="PRU10141"/>
    </source>
</evidence>
<dbReference type="EMBL" id="CANHGI010000005">
    <property type="protein sequence ID" value="CAI5451968.1"/>
    <property type="molecule type" value="Genomic_DNA"/>
</dbReference>
<dbReference type="PROSITE" id="PS00107">
    <property type="entry name" value="PROTEIN_KINASE_ATP"/>
    <property type="match status" value="1"/>
</dbReference>
<sequence>MNKRKSLQDNVKDEAEQTNNQERYQLVSRENQSDRDDLELSGVAPNEDNAVEDEMIIEGKEEVVKKEEKKVEPKKEEKKLIEKKKDEPKKEEQKEVPTKREKEKGSKEKIKPESDSVYIKNTLIHYPWYHGLIQGSQVNDMLKWDGSFIVRRSGNGDENDVLCLSVRNNKQIHHYAFKNEGGNWTCPKLPDIDKNIKFPHIHLLLNYWSNKISGAIPIPRDKFVLFHDDVKMSKKLGYGEFGEVWEGKLNINGCTKKCAVKTIKGQVKKEQIKAFFHESKVMALFDNECIVKFYGQCTLFSPLMAVMELANGGTVRSHLRCNKNVSVDTMIKFVNDIAKGMEHLTSKSVIHRDLAARNCLIGDNLIVKISDFGLSVIGESIRVRTLKQAPMRWLSTETLTTGVFNEKTDVWSFACLEIKTVEKPHKFDSSQKSPPKEILAIMESCTTRQPQERPKFRNLVADLAKIIADRKKAKLTSRRRSSIKNRSLKVLKKVPRGIISQTRKRCNIDPPEKQGTSSGSANTASKSKESAEKIVPEIHTPNTPTTPTTARSPKHLETPRRQKC</sequence>
<reference evidence="13" key="1">
    <citation type="submission" date="2022-11" db="EMBL/GenBank/DDBJ databases">
        <authorList>
            <person name="Kikuchi T."/>
        </authorList>
    </citation>
    <scope>NUCLEOTIDE SEQUENCE</scope>
    <source>
        <strain evidence="13">PS1010</strain>
    </source>
</reference>
<dbReference type="GO" id="GO:0004715">
    <property type="term" value="F:non-membrane spanning protein tyrosine kinase activity"/>
    <property type="evidence" value="ECO:0007669"/>
    <property type="project" value="UniProtKB-EC"/>
</dbReference>
<feature type="compositionally biased region" description="Low complexity" evidence="10">
    <location>
        <begin position="540"/>
        <end position="549"/>
    </location>
</feature>
<dbReference type="OrthoDB" id="4062651at2759"/>
<keyword evidence="7" id="KW-0727">SH2 domain</keyword>
<keyword evidence="3 9" id="KW-0418">Kinase</keyword>
<accession>A0A9P1ITR4</accession>
<dbReference type="CDD" id="cd00192">
    <property type="entry name" value="PTKc"/>
    <property type="match status" value="1"/>
</dbReference>
<comment type="similarity">
    <text evidence="9">Belongs to the protein kinase superfamily. Tyr protein kinase family.</text>
</comment>
<dbReference type="InterPro" id="IPR000980">
    <property type="entry name" value="SH2"/>
</dbReference>
<dbReference type="AlphaFoldDB" id="A0A9P1ITR4"/>
<evidence type="ECO:0000256" key="10">
    <source>
        <dbReference type="SAM" id="MobiDB-lite"/>
    </source>
</evidence>
<dbReference type="SUPFAM" id="SSF56112">
    <property type="entry name" value="Protein kinase-like (PK-like)"/>
    <property type="match status" value="1"/>
</dbReference>
<dbReference type="PROSITE" id="PS00109">
    <property type="entry name" value="PROTEIN_KINASE_TYR"/>
    <property type="match status" value="1"/>
</dbReference>
<dbReference type="InterPro" id="IPR001245">
    <property type="entry name" value="Ser-Thr/Tyr_kinase_cat_dom"/>
</dbReference>
<feature type="domain" description="Protein kinase" evidence="12">
    <location>
        <begin position="230"/>
        <end position="467"/>
    </location>
</feature>
<feature type="region of interest" description="Disordered" evidence="10">
    <location>
        <begin position="1"/>
        <end position="111"/>
    </location>
</feature>
<feature type="domain" description="SH2" evidence="11">
    <location>
        <begin position="128"/>
        <end position="210"/>
    </location>
</feature>
<dbReference type="InterPro" id="IPR011009">
    <property type="entry name" value="Kinase-like_dom_sf"/>
</dbReference>
<organism evidence="13 14">
    <name type="scientific">Caenorhabditis angaria</name>
    <dbReference type="NCBI Taxonomy" id="860376"/>
    <lineage>
        <taxon>Eukaryota</taxon>
        <taxon>Metazoa</taxon>
        <taxon>Ecdysozoa</taxon>
        <taxon>Nematoda</taxon>
        <taxon>Chromadorea</taxon>
        <taxon>Rhabditida</taxon>
        <taxon>Rhabditina</taxon>
        <taxon>Rhabditomorpha</taxon>
        <taxon>Rhabditoidea</taxon>
        <taxon>Rhabditidae</taxon>
        <taxon>Peloderinae</taxon>
        <taxon>Caenorhabditis</taxon>
    </lineage>
</organism>
<evidence type="ECO:0000313" key="13">
    <source>
        <dbReference type="EMBL" id="CAI5451968.1"/>
    </source>
</evidence>
<keyword evidence="4 8" id="KW-0067">ATP-binding</keyword>
<dbReference type="Pfam" id="PF00017">
    <property type="entry name" value="SH2"/>
    <property type="match status" value="1"/>
</dbReference>
<dbReference type="PANTHER" id="PTHR24418">
    <property type="entry name" value="TYROSINE-PROTEIN KINASE"/>
    <property type="match status" value="1"/>
</dbReference>
<feature type="compositionally biased region" description="Basic and acidic residues" evidence="10">
    <location>
        <begin position="57"/>
        <end position="111"/>
    </location>
</feature>
<evidence type="ECO:0000256" key="7">
    <source>
        <dbReference type="PROSITE-ProRule" id="PRU00191"/>
    </source>
</evidence>
<evidence type="ECO:0000259" key="12">
    <source>
        <dbReference type="PROSITE" id="PS50011"/>
    </source>
</evidence>
<evidence type="ECO:0000256" key="6">
    <source>
        <dbReference type="ARBA" id="ARBA00051245"/>
    </source>
</evidence>
<evidence type="ECO:0000256" key="3">
    <source>
        <dbReference type="ARBA" id="ARBA00022777"/>
    </source>
</evidence>
<feature type="compositionally biased region" description="Basic and acidic residues" evidence="10">
    <location>
        <begin position="526"/>
        <end position="536"/>
    </location>
</feature>
<dbReference type="GO" id="GO:0005524">
    <property type="term" value="F:ATP binding"/>
    <property type="evidence" value="ECO:0007669"/>
    <property type="project" value="UniProtKB-UniRule"/>
</dbReference>
<keyword evidence="14" id="KW-1185">Reference proteome</keyword>
<feature type="compositionally biased region" description="Basic and acidic residues" evidence="10">
    <location>
        <begin position="554"/>
        <end position="564"/>
    </location>
</feature>
<feature type="region of interest" description="Disordered" evidence="10">
    <location>
        <begin position="499"/>
        <end position="564"/>
    </location>
</feature>
<dbReference type="EC" id="2.7.10.2" evidence="9"/>
<protein>
    <recommendedName>
        <fullName evidence="9">Tyrosine-protein kinase</fullName>
        <ecNumber evidence="9">2.7.10.2</ecNumber>
    </recommendedName>
</protein>
<comment type="catalytic activity">
    <reaction evidence="6 9">
        <text>L-tyrosyl-[protein] + ATP = O-phospho-L-tyrosyl-[protein] + ADP + H(+)</text>
        <dbReference type="Rhea" id="RHEA:10596"/>
        <dbReference type="Rhea" id="RHEA-COMP:10136"/>
        <dbReference type="Rhea" id="RHEA-COMP:20101"/>
        <dbReference type="ChEBI" id="CHEBI:15378"/>
        <dbReference type="ChEBI" id="CHEBI:30616"/>
        <dbReference type="ChEBI" id="CHEBI:46858"/>
        <dbReference type="ChEBI" id="CHEBI:61978"/>
        <dbReference type="ChEBI" id="CHEBI:456216"/>
        <dbReference type="EC" id="2.7.10.2"/>
    </reaction>
</comment>
<comment type="caution">
    <text evidence="13">The sequence shown here is derived from an EMBL/GenBank/DDBJ whole genome shotgun (WGS) entry which is preliminary data.</text>
</comment>
<dbReference type="Proteomes" id="UP001152747">
    <property type="component" value="Unassembled WGS sequence"/>
</dbReference>
<proteinExistence type="inferred from homology"/>
<dbReference type="PROSITE" id="PS50001">
    <property type="entry name" value="SH2"/>
    <property type="match status" value="1"/>
</dbReference>
<evidence type="ECO:0000313" key="14">
    <source>
        <dbReference type="Proteomes" id="UP001152747"/>
    </source>
</evidence>
<dbReference type="InterPro" id="IPR008266">
    <property type="entry name" value="Tyr_kinase_AS"/>
</dbReference>